<dbReference type="PROSITE" id="PS51935">
    <property type="entry name" value="NLPC_P60"/>
    <property type="match status" value="1"/>
</dbReference>
<dbReference type="Gene3D" id="3.90.1720.10">
    <property type="entry name" value="endopeptidase domain like (from Nostoc punctiforme)"/>
    <property type="match status" value="1"/>
</dbReference>
<dbReference type="PANTHER" id="PTHR47360:SF1">
    <property type="entry name" value="ENDOPEPTIDASE NLPC-RELATED"/>
    <property type="match status" value="1"/>
</dbReference>
<keyword evidence="2" id="KW-0645">Protease</keyword>
<organism evidence="7 8">
    <name type="scientific">Plesiomonas shigelloides</name>
    <name type="common">Aeromonas shigelloides</name>
    <dbReference type="NCBI Taxonomy" id="703"/>
    <lineage>
        <taxon>Bacteria</taxon>
        <taxon>Pseudomonadati</taxon>
        <taxon>Pseudomonadota</taxon>
        <taxon>Gammaproteobacteria</taxon>
        <taxon>Enterobacterales</taxon>
        <taxon>Enterobacteriaceae</taxon>
        <taxon>Plesiomonas</taxon>
    </lineage>
</organism>
<name>A0A8I1W9Y1_PLESH</name>
<evidence type="ECO:0000259" key="6">
    <source>
        <dbReference type="PROSITE" id="PS51935"/>
    </source>
</evidence>
<dbReference type="EMBL" id="JAFNAA010000214">
    <property type="protein sequence ID" value="MBO1110028.1"/>
    <property type="molecule type" value="Genomic_DNA"/>
</dbReference>
<comment type="caution">
    <text evidence="7">The sequence shown here is derived from an EMBL/GenBank/DDBJ whole genome shotgun (WGS) entry which is preliminary data.</text>
</comment>
<feature type="non-terminal residue" evidence="7">
    <location>
        <position position="1"/>
    </location>
</feature>
<proteinExistence type="inferred from homology"/>
<evidence type="ECO:0000256" key="3">
    <source>
        <dbReference type="ARBA" id="ARBA00022729"/>
    </source>
</evidence>
<dbReference type="AlphaFoldDB" id="A0A8I1W9Y1"/>
<sequence length="67" mass="7574">RGVTLPKRDLQPGDLVLCRTGRGPIGLHVCIYADDDSFIRASTSAGVIKSSLNTHYWRQAYWQSRRL</sequence>
<dbReference type="InterPro" id="IPR000064">
    <property type="entry name" value="NLP_P60_dom"/>
</dbReference>
<dbReference type="Proteomes" id="UP000664658">
    <property type="component" value="Unassembled WGS sequence"/>
</dbReference>
<dbReference type="GO" id="GO:0006508">
    <property type="term" value="P:proteolysis"/>
    <property type="evidence" value="ECO:0007669"/>
    <property type="project" value="UniProtKB-KW"/>
</dbReference>
<keyword evidence="4" id="KW-0378">Hydrolase</keyword>
<evidence type="ECO:0000256" key="2">
    <source>
        <dbReference type="ARBA" id="ARBA00022670"/>
    </source>
</evidence>
<dbReference type="Pfam" id="PF00877">
    <property type="entry name" value="NLPC_P60"/>
    <property type="match status" value="1"/>
</dbReference>
<accession>A0A8I1W9Y1</accession>
<dbReference type="GO" id="GO:0008234">
    <property type="term" value="F:cysteine-type peptidase activity"/>
    <property type="evidence" value="ECO:0007669"/>
    <property type="project" value="UniProtKB-KW"/>
</dbReference>
<dbReference type="SUPFAM" id="SSF54001">
    <property type="entry name" value="Cysteine proteinases"/>
    <property type="match status" value="1"/>
</dbReference>
<dbReference type="PANTHER" id="PTHR47360">
    <property type="entry name" value="MUREIN DD-ENDOPEPTIDASE MEPS/MUREIN LD-CARBOXYPEPTIDASE"/>
    <property type="match status" value="1"/>
</dbReference>
<evidence type="ECO:0000256" key="1">
    <source>
        <dbReference type="ARBA" id="ARBA00007074"/>
    </source>
</evidence>
<protein>
    <submittedName>
        <fullName evidence="7">C40 family peptidase</fullName>
    </submittedName>
</protein>
<dbReference type="InterPro" id="IPR052062">
    <property type="entry name" value="Murein_DD/LD_carboxypeptidase"/>
</dbReference>
<keyword evidence="3" id="KW-0732">Signal</keyword>
<keyword evidence="5" id="KW-0788">Thiol protease</keyword>
<evidence type="ECO:0000256" key="4">
    <source>
        <dbReference type="ARBA" id="ARBA00022801"/>
    </source>
</evidence>
<reference evidence="7" key="1">
    <citation type="submission" date="2021-03" db="EMBL/GenBank/DDBJ databases">
        <title>Plesiomonas shigelloides zfcc0051, isolated from zebrafish feces.</title>
        <authorList>
            <person name="Vanderhoek Z."/>
            <person name="Gaulke C."/>
        </authorList>
    </citation>
    <scope>NUCLEOTIDE SEQUENCE</scope>
    <source>
        <strain evidence="7">Zfcc0051</strain>
    </source>
</reference>
<dbReference type="RefSeq" id="WP_207542909.1">
    <property type="nucleotide sequence ID" value="NZ_JAFNAA010000214.1"/>
</dbReference>
<evidence type="ECO:0000256" key="5">
    <source>
        <dbReference type="ARBA" id="ARBA00022807"/>
    </source>
</evidence>
<gene>
    <name evidence="7" type="ORF">J2R62_18010</name>
</gene>
<feature type="domain" description="NlpC/P60" evidence="6">
    <location>
        <begin position="1"/>
        <end position="67"/>
    </location>
</feature>
<dbReference type="InterPro" id="IPR038765">
    <property type="entry name" value="Papain-like_cys_pep_sf"/>
</dbReference>
<evidence type="ECO:0000313" key="8">
    <source>
        <dbReference type="Proteomes" id="UP000664658"/>
    </source>
</evidence>
<evidence type="ECO:0000313" key="7">
    <source>
        <dbReference type="EMBL" id="MBO1110028.1"/>
    </source>
</evidence>
<comment type="similarity">
    <text evidence="1">Belongs to the peptidase C40 family.</text>
</comment>